<evidence type="ECO:0000256" key="7">
    <source>
        <dbReference type="ARBA" id="ARBA00023136"/>
    </source>
</evidence>
<keyword evidence="7 10" id="KW-0472">Membrane</keyword>
<evidence type="ECO:0000256" key="5">
    <source>
        <dbReference type="ARBA" id="ARBA00022729"/>
    </source>
</evidence>
<dbReference type="AlphaFoldDB" id="A0A9X2B838"/>
<dbReference type="Gene3D" id="2.40.170.20">
    <property type="entry name" value="TonB-dependent receptor, beta-barrel domain"/>
    <property type="match status" value="1"/>
</dbReference>
<dbReference type="Pfam" id="PF13715">
    <property type="entry name" value="CarbopepD_reg_2"/>
    <property type="match status" value="1"/>
</dbReference>
<dbReference type="GO" id="GO:0015344">
    <property type="term" value="F:siderophore uptake transmembrane transporter activity"/>
    <property type="evidence" value="ECO:0007669"/>
    <property type="project" value="TreeGrafter"/>
</dbReference>
<sequence length="1118" mass="123628">MNLNLRAVPANTRRRTVLKFLMVMKMIIALVAITCLQVSAKSYGQLVTLNVKNEPLTKVFKQLQKETGYRFFWEENSEIARIKTTFRVTDAPVNAALDQLFDKLPLTYSISSNSIVVRHKEMSWFDKIKSVFAAVDLHLKVVDEKGQPLPGATISLKGTAFEKGGISDTNGEFTFQRVPEGNYTLVVTMIGLSRFEKTIQVDANHKEISATLMQMSSSLSEVVVIGYGTQQKANVTSSVATVAGKDIENRAVPSVLNILQGQAAGLNIQQTDANPGYGSTQVDIRGNSTLSNNPVLFIVDGMAVNGIDYLNPADIESVSILKDASATAIYGARASGGVVLVTTKKGKLNSKTVIQYNTMFGFQRPARLPKFVDAPQFVDLYNQAQRNDNPSTQVKFTPDLVAKYKSGELPSTNWLPYILDNQALQNQQNLSITGGSKNTDYYVSAGYLDQGGLIKNVDYKRYSTRANVNVQVSKRLKLGINSILTKEDKEQPSYGIGNALQWSYIVPVTEYPYTKAGHDRSYRGGAQPNDIMTKGGIQNETLNTINTNFLAEFKILDNLVLNGTYGYNYTNSFTSAFYNKYLLYNDDEQIVTYNNNPNSVYKANYSQVHPTALVTLNYTQAFGKHGVKVLAGYSQEQDRYDFNSISRYGFLNNSLDQVDAGSSDPTLTNVSGNATSYAIRSWFGRVNYNYNGKYLLEANARYDGTSVFKNKKYGFFPSASLGWIASEEEFLKPAANIITFLKLRASVGQVGNQNASGLYPWANTIAQSTYVLNKAAYTTTYYNNSPNPNLTWEVKTTINLGLDLTLLKNLDLNVDIFRDKTTGILRSPSVPSTYGIGAPQQNVGKLQNQGFEINLAYRNNIGKLAYKAAVNFSDSRNKILDLGGTGPSYGDNPLIVGQSRWVWYGLQAEGLFQSTQDIASHATQDPRNIPGDIKFKDVNGDGKITPDDRVLLGQATPHYRYGVSLSASYKGFDASVLLQGVFSNLLRVSGGAQVPFFFNGDGNILQSQLDYWSPSNPNARYPILRTDQSINNGQFNSWWLFKAAYTRFKNAQLGYTFSNAFVKKLGISSARFFVAGDNLFLITSKNFPKSLDPEIANYGDGSNYPQVRNLSLGLNVTF</sequence>
<evidence type="ECO:0000256" key="8">
    <source>
        <dbReference type="ARBA" id="ARBA00023170"/>
    </source>
</evidence>
<keyword evidence="4 10" id="KW-0812">Transmembrane</keyword>
<dbReference type="GO" id="GO:0044718">
    <property type="term" value="P:siderophore transmembrane transport"/>
    <property type="evidence" value="ECO:0007669"/>
    <property type="project" value="TreeGrafter"/>
</dbReference>
<evidence type="ECO:0000256" key="6">
    <source>
        <dbReference type="ARBA" id="ARBA00023077"/>
    </source>
</evidence>
<keyword evidence="6 11" id="KW-0798">TonB box</keyword>
<dbReference type="InterPro" id="IPR023996">
    <property type="entry name" value="TonB-dep_OMP_SusC/RagA"/>
</dbReference>
<evidence type="ECO:0000313" key="15">
    <source>
        <dbReference type="Proteomes" id="UP001139450"/>
    </source>
</evidence>
<dbReference type="NCBIfam" id="TIGR04056">
    <property type="entry name" value="OMP_RagA_SusC"/>
    <property type="match status" value="1"/>
</dbReference>
<keyword evidence="15" id="KW-1185">Reference proteome</keyword>
<evidence type="ECO:0000259" key="13">
    <source>
        <dbReference type="Pfam" id="PF07715"/>
    </source>
</evidence>
<proteinExistence type="inferred from homology"/>
<feature type="domain" description="TonB-dependent receptor-like beta-barrel" evidence="12">
    <location>
        <begin position="513"/>
        <end position="1079"/>
    </location>
</feature>
<dbReference type="PANTHER" id="PTHR30069">
    <property type="entry name" value="TONB-DEPENDENT OUTER MEMBRANE RECEPTOR"/>
    <property type="match status" value="1"/>
</dbReference>
<dbReference type="Pfam" id="PF00593">
    <property type="entry name" value="TonB_dep_Rec_b-barrel"/>
    <property type="match status" value="1"/>
</dbReference>
<protein>
    <submittedName>
        <fullName evidence="14">TonB-dependent receptor</fullName>
    </submittedName>
</protein>
<dbReference type="InterPro" id="IPR012910">
    <property type="entry name" value="Plug_dom"/>
</dbReference>
<name>A0A9X2B838_9SPHI</name>
<feature type="domain" description="TonB-dependent receptor plug" evidence="13">
    <location>
        <begin position="232"/>
        <end position="338"/>
    </location>
</feature>
<keyword evidence="2 10" id="KW-0813">Transport</keyword>
<dbReference type="InterPro" id="IPR000531">
    <property type="entry name" value="Beta-barrel_TonB"/>
</dbReference>
<organism evidence="14 15">
    <name type="scientific">Mucilaginibacter straminoryzae</name>
    <dbReference type="NCBI Taxonomy" id="2932774"/>
    <lineage>
        <taxon>Bacteria</taxon>
        <taxon>Pseudomonadati</taxon>
        <taxon>Bacteroidota</taxon>
        <taxon>Sphingobacteriia</taxon>
        <taxon>Sphingobacteriales</taxon>
        <taxon>Sphingobacteriaceae</taxon>
        <taxon>Mucilaginibacter</taxon>
    </lineage>
</organism>
<dbReference type="InterPro" id="IPR023997">
    <property type="entry name" value="TonB-dep_OMP_SusC/RagA_CS"/>
</dbReference>
<keyword evidence="3 10" id="KW-1134">Transmembrane beta strand</keyword>
<evidence type="ECO:0000256" key="11">
    <source>
        <dbReference type="RuleBase" id="RU003357"/>
    </source>
</evidence>
<comment type="similarity">
    <text evidence="10 11">Belongs to the TonB-dependent receptor family.</text>
</comment>
<dbReference type="PANTHER" id="PTHR30069:SF29">
    <property type="entry name" value="HEMOGLOBIN AND HEMOGLOBIN-HAPTOGLOBIN-BINDING PROTEIN 1-RELATED"/>
    <property type="match status" value="1"/>
</dbReference>
<dbReference type="InterPro" id="IPR036942">
    <property type="entry name" value="Beta-barrel_TonB_sf"/>
</dbReference>
<evidence type="ECO:0000259" key="12">
    <source>
        <dbReference type="Pfam" id="PF00593"/>
    </source>
</evidence>
<dbReference type="Proteomes" id="UP001139450">
    <property type="component" value="Unassembled WGS sequence"/>
</dbReference>
<dbReference type="GO" id="GO:0009279">
    <property type="term" value="C:cell outer membrane"/>
    <property type="evidence" value="ECO:0007669"/>
    <property type="project" value="UniProtKB-SubCell"/>
</dbReference>
<dbReference type="SUPFAM" id="SSF56935">
    <property type="entry name" value="Porins"/>
    <property type="match status" value="1"/>
</dbReference>
<evidence type="ECO:0000256" key="2">
    <source>
        <dbReference type="ARBA" id="ARBA00022448"/>
    </source>
</evidence>
<keyword evidence="8 14" id="KW-0675">Receptor</keyword>
<dbReference type="SUPFAM" id="SSF49464">
    <property type="entry name" value="Carboxypeptidase regulatory domain-like"/>
    <property type="match status" value="1"/>
</dbReference>
<evidence type="ECO:0000256" key="10">
    <source>
        <dbReference type="PROSITE-ProRule" id="PRU01360"/>
    </source>
</evidence>
<dbReference type="Gene3D" id="2.60.40.1120">
    <property type="entry name" value="Carboxypeptidase-like, regulatory domain"/>
    <property type="match status" value="1"/>
</dbReference>
<dbReference type="PROSITE" id="PS52016">
    <property type="entry name" value="TONB_DEPENDENT_REC_3"/>
    <property type="match status" value="1"/>
</dbReference>
<comment type="subcellular location">
    <subcellularLocation>
        <location evidence="1 10">Cell outer membrane</location>
        <topology evidence="1 10">Multi-pass membrane protein</topology>
    </subcellularLocation>
</comment>
<dbReference type="EMBL" id="JALJEJ010000002">
    <property type="protein sequence ID" value="MCJ8209219.1"/>
    <property type="molecule type" value="Genomic_DNA"/>
</dbReference>
<evidence type="ECO:0000256" key="9">
    <source>
        <dbReference type="ARBA" id="ARBA00023237"/>
    </source>
</evidence>
<keyword evidence="9 10" id="KW-0998">Cell outer membrane</keyword>
<keyword evidence="5" id="KW-0732">Signal</keyword>
<dbReference type="Gene3D" id="2.170.130.10">
    <property type="entry name" value="TonB-dependent receptor, plug domain"/>
    <property type="match status" value="1"/>
</dbReference>
<gene>
    <name evidence="14" type="ORF">MUY27_05835</name>
</gene>
<evidence type="ECO:0000256" key="4">
    <source>
        <dbReference type="ARBA" id="ARBA00022692"/>
    </source>
</evidence>
<evidence type="ECO:0000256" key="3">
    <source>
        <dbReference type="ARBA" id="ARBA00022452"/>
    </source>
</evidence>
<dbReference type="NCBIfam" id="TIGR04057">
    <property type="entry name" value="SusC_RagA_signa"/>
    <property type="match status" value="1"/>
</dbReference>
<reference evidence="14" key="1">
    <citation type="submission" date="2022-04" db="EMBL/GenBank/DDBJ databases">
        <title>Mucilaginibacter sp. RS28 isolated from freshwater.</title>
        <authorList>
            <person name="Ko S.-R."/>
        </authorList>
    </citation>
    <scope>NUCLEOTIDE SEQUENCE</scope>
    <source>
        <strain evidence="14">RS28</strain>
    </source>
</reference>
<dbReference type="InterPro" id="IPR039426">
    <property type="entry name" value="TonB-dep_rcpt-like"/>
</dbReference>
<evidence type="ECO:0000313" key="14">
    <source>
        <dbReference type="EMBL" id="MCJ8209219.1"/>
    </source>
</evidence>
<comment type="caution">
    <text evidence="14">The sequence shown here is derived from an EMBL/GenBank/DDBJ whole genome shotgun (WGS) entry which is preliminary data.</text>
</comment>
<dbReference type="InterPro" id="IPR008969">
    <property type="entry name" value="CarboxyPept-like_regulatory"/>
</dbReference>
<evidence type="ECO:0000256" key="1">
    <source>
        <dbReference type="ARBA" id="ARBA00004571"/>
    </source>
</evidence>
<accession>A0A9X2B838</accession>
<dbReference type="Pfam" id="PF07715">
    <property type="entry name" value="Plug"/>
    <property type="match status" value="1"/>
</dbReference>
<dbReference type="InterPro" id="IPR037066">
    <property type="entry name" value="Plug_dom_sf"/>
</dbReference>